<proteinExistence type="predicted"/>
<organism evidence="2 3">
    <name type="scientific">Marasmius tenuissimus</name>
    <dbReference type="NCBI Taxonomy" id="585030"/>
    <lineage>
        <taxon>Eukaryota</taxon>
        <taxon>Fungi</taxon>
        <taxon>Dikarya</taxon>
        <taxon>Basidiomycota</taxon>
        <taxon>Agaricomycotina</taxon>
        <taxon>Agaricomycetes</taxon>
        <taxon>Agaricomycetidae</taxon>
        <taxon>Agaricales</taxon>
        <taxon>Marasmiineae</taxon>
        <taxon>Marasmiaceae</taxon>
        <taxon>Marasmius</taxon>
    </lineage>
</organism>
<dbReference type="Proteomes" id="UP001437256">
    <property type="component" value="Unassembled WGS sequence"/>
</dbReference>
<evidence type="ECO:0000313" key="3">
    <source>
        <dbReference type="Proteomes" id="UP001437256"/>
    </source>
</evidence>
<name>A0ABR2Z618_9AGAR</name>
<comment type="caution">
    <text evidence="2">The sequence shown here is derived from an EMBL/GenBank/DDBJ whole genome shotgun (WGS) entry which is preliminary data.</text>
</comment>
<accession>A0ABR2Z618</accession>
<dbReference type="EMBL" id="JBBXMP010001067">
    <property type="protein sequence ID" value="KAL0056693.1"/>
    <property type="molecule type" value="Genomic_DNA"/>
</dbReference>
<reference evidence="2 3" key="1">
    <citation type="submission" date="2024-05" db="EMBL/GenBank/DDBJ databases">
        <title>A draft genome resource for the thread blight pathogen Marasmius tenuissimus strain MS-2.</title>
        <authorList>
            <person name="Yulfo-Soto G.E."/>
            <person name="Baruah I.K."/>
            <person name="Amoako-Attah I."/>
            <person name="Bukari Y."/>
            <person name="Meinhardt L.W."/>
            <person name="Bailey B.A."/>
            <person name="Cohen S.P."/>
        </authorList>
    </citation>
    <scope>NUCLEOTIDE SEQUENCE [LARGE SCALE GENOMIC DNA]</scope>
    <source>
        <strain evidence="2 3">MS-2</strain>
    </source>
</reference>
<sequence length="99" mass="10613">PVVPSSATTNMLTSTSAAETLENVQRVGNLEADADNGKEKHLEHVVLPNKNPGDIAIPSCVSGYLMTNASSCFPQAHLYLLSWFPGLTTGSHMLEFLVE</sequence>
<protein>
    <submittedName>
        <fullName evidence="2">Uncharacterized protein</fullName>
    </submittedName>
</protein>
<evidence type="ECO:0000313" key="2">
    <source>
        <dbReference type="EMBL" id="KAL0056693.1"/>
    </source>
</evidence>
<keyword evidence="3" id="KW-1185">Reference proteome</keyword>
<evidence type="ECO:0000256" key="1">
    <source>
        <dbReference type="SAM" id="MobiDB-lite"/>
    </source>
</evidence>
<feature type="non-terminal residue" evidence="2">
    <location>
        <position position="1"/>
    </location>
</feature>
<feature type="compositionally biased region" description="Polar residues" evidence="1">
    <location>
        <begin position="1"/>
        <end position="18"/>
    </location>
</feature>
<feature type="region of interest" description="Disordered" evidence="1">
    <location>
        <begin position="1"/>
        <end position="23"/>
    </location>
</feature>
<gene>
    <name evidence="2" type="ORF">AAF712_016701</name>
</gene>